<evidence type="ECO:0000313" key="1">
    <source>
        <dbReference type="EMBL" id="MCE5166975.1"/>
    </source>
</evidence>
<evidence type="ECO:0000313" key="2">
    <source>
        <dbReference type="Proteomes" id="UP000823775"/>
    </source>
</evidence>
<feature type="non-terminal residue" evidence="1">
    <location>
        <position position="76"/>
    </location>
</feature>
<organism evidence="1 2">
    <name type="scientific">Datura stramonium</name>
    <name type="common">Jimsonweed</name>
    <name type="synonym">Common thornapple</name>
    <dbReference type="NCBI Taxonomy" id="4076"/>
    <lineage>
        <taxon>Eukaryota</taxon>
        <taxon>Viridiplantae</taxon>
        <taxon>Streptophyta</taxon>
        <taxon>Embryophyta</taxon>
        <taxon>Tracheophyta</taxon>
        <taxon>Spermatophyta</taxon>
        <taxon>Magnoliopsida</taxon>
        <taxon>eudicotyledons</taxon>
        <taxon>Gunneridae</taxon>
        <taxon>Pentapetalae</taxon>
        <taxon>asterids</taxon>
        <taxon>lamiids</taxon>
        <taxon>Solanales</taxon>
        <taxon>Solanaceae</taxon>
        <taxon>Solanoideae</taxon>
        <taxon>Datureae</taxon>
        <taxon>Datura</taxon>
    </lineage>
</organism>
<reference evidence="1 2" key="1">
    <citation type="journal article" date="2021" name="BMC Genomics">
        <title>Datura genome reveals duplications of psychoactive alkaloid biosynthetic genes and high mutation rate following tissue culture.</title>
        <authorList>
            <person name="Rajewski A."/>
            <person name="Carter-House D."/>
            <person name="Stajich J."/>
            <person name="Litt A."/>
        </authorList>
    </citation>
    <scope>NUCLEOTIDE SEQUENCE [LARGE SCALE GENOMIC DNA]</scope>
    <source>
        <strain evidence="1">AR-01</strain>
    </source>
</reference>
<name>A0ABS8Y8G2_DATST</name>
<sequence>FNQMVNFKDFTSPSSKFKYLIIESNERHAMLSVPALLHHYTNIASGLPSLAHRIVREEIRWGETVVFKGEYYWEWL</sequence>
<dbReference type="EMBL" id="JACEIK010040632">
    <property type="protein sequence ID" value="MCE5166975.1"/>
    <property type="molecule type" value="Genomic_DNA"/>
</dbReference>
<accession>A0ABS8Y8G2</accession>
<feature type="non-terminal residue" evidence="1">
    <location>
        <position position="1"/>
    </location>
</feature>
<dbReference type="Proteomes" id="UP000823775">
    <property type="component" value="Unassembled WGS sequence"/>
</dbReference>
<gene>
    <name evidence="1" type="ORF">HAX54_032005</name>
</gene>
<protein>
    <submittedName>
        <fullName evidence="1">Uncharacterized protein</fullName>
    </submittedName>
</protein>
<comment type="caution">
    <text evidence="1">The sequence shown here is derived from an EMBL/GenBank/DDBJ whole genome shotgun (WGS) entry which is preliminary data.</text>
</comment>
<proteinExistence type="predicted"/>
<keyword evidence="2" id="KW-1185">Reference proteome</keyword>